<dbReference type="GO" id="GO:0004132">
    <property type="term" value="F:dCMP deaminase activity"/>
    <property type="evidence" value="ECO:0007669"/>
    <property type="project" value="InterPro"/>
</dbReference>
<dbReference type="GO" id="GO:0006220">
    <property type="term" value="P:pyrimidine nucleotide metabolic process"/>
    <property type="evidence" value="ECO:0007669"/>
    <property type="project" value="InterPro"/>
</dbReference>
<accession>A0A0F9N0U0</accession>
<name>A0A0F9N0U0_9ZZZZ</name>
<evidence type="ECO:0000313" key="3">
    <source>
        <dbReference type="EMBL" id="KKN13155.1"/>
    </source>
</evidence>
<dbReference type="GO" id="GO:0005737">
    <property type="term" value="C:cytoplasm"/>
    <property type="evidence" value="ECO:0007669"/>
    <property type="project" value="TreeGrafter"/>
</dbReference>
<protein>
    <recommendedName>
        <fullName evidence="2">CMP/dCMP-type deaminase domain-containing protein</fullName>
    </recommendedName>
</protein>
<comment type="caution">
    <text evidence="3">The sequence shown here is derived from an EMBL/GenBank/DDBJ whole genome shotgun (WGS) entry which is preliminary data.</text>
</comment>
<dbReference type="PIRSF" id="PIRSF006019">
    <property type="entry name" value="dCMP_deaminase"/>
    <property type="match status" value="1"/>
</dbReference>
<dbReference type="Gene3D" id="3.40.140.10">
    <property type="entry name" value="Cytidine Deaminase, domain 2"/>
    <property type="match status" value="1"/>
</dbReference>
<proteinExistence type="predicted"/>
<evidence type="ECO:0000256" key="1">
    <source>
        <dbReference type="ARBA" id="ARBA00022801"/>
    </source>
</evidence>
<organism evidence="3">
    <name type="scientific">marine sediment metagenome</name>
    <dbReference type="NCBI Taxonomy" id="412755"/>
    <lineage>
        <taxon>unclassified sequences</taxon>
        <taxon>metagenomes</taxon>
        <taxon>ecological metagenomes</taxon>
    </lineage>
</organism>
<gene>
    <name evidence="3" type="ORF">LCGC14_1009240</name>
</gene>
<dbReference type="GO" id="GO:0008270">
    <property type="term" value="F:zinc ion binding"/>
    <property type="evidence" value="ECO:0007669"/>
    <property type="project" value="InterPro"/>
</dbReference>
<evidence type="ECO:0000259" key="2">
    <source>
        <dbReference type="PROSITE" id="PS51747"/>
    </source>
</evidence>
<dbReference type="PANTHER" id="PTHR11086:SF18">
    <property type="entry name" value="DEOXYCYTIDYLATE DEAMINASE"/>
    <property type="match status" value="1"/>
</dbReference>
<keyword evidence="1" id="KW-0378">Hydrolase</keyword>
<dbReference type="InterPro" id="IPR002125">
    <property type="entry name" value="CMP_dCMP_dom"/>
</dbReference>
<dbReference type="Pfam" id="PF00383">
    <property type="entry name" value="dCMP_cyt_deam_1"/>
    <property type="match status" value="1"/>
</dbReference>
<dbReference type="PROSITE" id="PS51747">
    <property type="entry name" value="CYT_DCMP_DEAMINASES_2"/>
    <property type="match status" value="1"/>
</dbReference>
<dbReference type="EMBL" id="LAZR01003953">
    <property type="protein sequence ID" value="KKN13155.1"/>
    <property type="molecule type" value="Genomic_DNA"/>
</dbReference>
<reference evidence="3" key="1">
    <citation type="journal article" date="2015" name="Nature">
        <title>Complex archaea that bridge the gap between prokaryotes and eukaryotes.</title>
        <authorList>
            <person name="Spang A."/>
            <person name="Saw J.H."/>
            <person name="Jorgensen S.L."/>
            <person name="Zaremba-Niedzwiedzka K."/>
            <person name="Martijn J."/>
            <person name="Lind A.E."/>
            <person name="van Eijk R."/>
            <person name="Schleper C."/>
            <person name="Guy L."/>
            <person name="Ettema T.J."/>
        </authorList>
    </citation>
    <scope>NUCLEOTIDE SEQUENCE</scope>
</reference>
<dbReference type="AlphaFoldDB" id="A0A0F9N0U0"/>
<dbReference type="SUPFAM" id="SSF53927">
    <property type="entry name" value="Cytidine deaminase-like"/>
    <property type="match status" value="1"/>
</dbReference>
<dbReference type="InterPro" id="IPR016193">
    <property type="entry name" value="Cytidine_deaminase-like"/>
</dbReference>
<dbReference type="InterPro" id="IPR015517">
    <property type="entry name" value="dCMP_deaminase-rel"/>
</dbReference>
<sequence length="153" mass="17301">MKRKTRDQYYLDMVDVVATNSTCPRRAVGAIITDVNGIILGVGYNGVPRNYPHCIDHPCPGAEDPSGDSKRCHAVHAEVNAVLHCLDMQRAYSIYCSTFACFECIKMLLNTPVYRYIFKTEYPDREGVTLLAAMNKEIRLGEFTYSYASRTFI</sequence>
<feature type="domain" description="CMP/dCMP-type deaminase" evidence="2">
    <location>
        <begin position="5"/>
        <end position="131"/>
    </location>
</feature>
<dbReference type="PANTHER" id="PTHR11086">
    <property type="entry name" value="DEOXYCYTIDYLATE DEAMINASE-RELATED"/>
    <property type="match status" value="1"/>
</dbReference>
<dbReference type="InterPro" id="IPR016473">
    <property type="entry name" value="dCMP_deaminase"/>
</dbReference>